<gene>
    <name evidence="5" type="ORF">GCM10009554_62120</name>
</gene>
<dbReference type="Gene3D" id="3.30.559.30">
    <property type="entry name" value="Nonribosomal peptide synthetase, condensation domain"/>
    <property type="match status" value="1"/>
</dbReference>
<dbReference type="Pfam" id="PF00668">
    <property type="entry name" value="Condensation"/>
    <property type="match status" value="1"/>
</dbReference>
<dbReference type="Gene3D" id="3.30.300.30">
    <property type="match status" value="1"/>
</dbReference>
<dbReference type="Gene3D" id="3.40.50.12780">
    <property type="entry name" value="N-terminal domain of ligase-like"/>
    <property type="match status" value="1"/>
</dbReference>
<dbReference type="Gene3D" id="3.30.559.10">
    <property type="entry name" value="Chloramphenicol acetyltransferase-like domain"/>
    <property type="match status" value="1"/>
</dbReference>
<evidence type="ECO:0000256" key="1">
    <source>
        <dbReference type="ARBA" id="ARBA00001957"/>
    </source>
</evidence>
<dbReference type="PANTHER" id="PTHR45527:SF1">
    <property type="entry name" value="FATTY ACID SYNTHASE"/>
    <property type="match status" value="1"/>
</dbReference>
<accession>A0ABP4BUN6</accession>
<keyword evidence="6" id="KW-1185">Reference proteome</keyword>
<evidence type="ECO:0000256" key="3">
    <source>
        <dbReference type="ARBA" id="ARBA00022553"/>
    </source>
</evidence>
<dbReference type="InterPro" id="IPR036736">
    <property type="entry name" value="ACP-like_sf"/>
</dbReference>
<keyword evidence="3" id="KW-0597">Phosphoprotein</keyword>
<protein>
    <recommendedName>
        <fullName evidence="4">Carrier domain-containing protein</fullName>
    </recommendedName>
</protein>
<dbReference type="SUPFAM" id="SSF52777">
    <property type="entry name" value="CoA-dependent acyltransferases"/>
    <property type="match status" value="2"/>
</dbReference>
<dbReference type="SMART" id="SM00823">
    <property type="entry name" value="PKS_PP"/>
    <property type="match status" value="1"/>
</dbReference>
<dbReference type="SUPFAM" id="SSF47336">
    <property type="entry name" value="ACP-like"/>
    <property type="match status" value="1"/>
</dbReference>
<dbReference type="InterPro" id="IPR009081">
    <property type="entry name" value="PP-bd_ACP"/>
</dbReference>
<dbReference type="InterPro" id="IPR045851">
    <property type="entry name" value="AMP-bd_C_sf"/>
</dbReference>
<evidence type="ECO:0000313" key="6">
    <source>
        <dbReference type="Proteomes" id="UP001500542"/>
    </source>
</evidence>
<dbReference type="InterPro" id="IPR001242">
    <property type="entry name" value="Condensation_dom"/>
</dbReference>
<evidence type="ECO:0000256" key="2">
    <source>
        <dbReference type="ARBA" id="ARBA00022450"/>
    </source>
</evidence>
<dbReference type="CDD" id="cd05930">
    <property type="entry name" value="A_NRPS"/>
    <property type="match status" value="1"/>
</dbReference>
<dbReference type="SUPFAM" id="SSF56801">
    <property type="entry name" value="Acetyl-CoA synthetase-like"/>
    <property type="match status" value="1"/>
</dbReference>
<comment type="caution">
    <text evidence="5">The sequence shown here is derived from an EMBL/GenBank/DDBJ whole genome shotgun (WGS) entry which is preliminary data.</text>
</comment>
<sequence>MSSDLPSLVRRAAANAPDHPAVISGECCLTYAELIARAEALAAALQAAGIGHRSLVAVNLPRSAGLIVALLAVQLTGAAYLPLDPAYPTQRLDFMVTDAHACLLVCGPGQDSFGIASVRIDEEGRLLGALPPLDRTVVLSGGLPPIAYVIYTSGSTGTPKAVLISQRSLARFLSSMRIAMPLTPADKLVAVATITFDMSVPEVYLPLACGATLLLPARDVIRDPRQLVQLLTRSGATVLHATPTLWKELLDHGDAPLPAGLRGFIGAEPFTGALADRVLANTSELTTFYGPTEATVWATSARLTAGRAVPLGTPLGDTTAYVLGDDLLPCRAGEVGELYLAGTALAEGYLGRPALTATRFVACPFLPGGARMYRTGDLVRRTEDGDLVFVSRADEQVKIRGHRVELREIEAALESHPAISEGVAVVEADRYGSTRIAAYASPASIGREELHDHLRQRLPPQVLPSRYVLLDRLPRTPNGKVARSVLAQAEIAPPAEPAAQHEQLVLDLFRTVLQDGSIGPDDDFFLYGGHSLLATQLVSQLQRDTGVLVPVSVVFAERTAAKLASAIAQLAPIDVAAGPEPIGSPVDAAVSAAQERHWVMHQLDATGCAYNQPIGWRLDGAIDPAALRQAVHDVVLRHPNLRRAFDQDDDGMLRGYDVPIPVLEYLTADASPIAGELERYARRPFDLGTEAPFRAALFTVSAELHYLVAVTHHIANDGWSDRIFANDLDHAYRARRGNTEPVWSTAVAGYDQFNRDQTARLARTQPDGCTPRERQLAYWRSVLDRPIADLRLPGRAERPAAVTFDGQTVRAPLPAALIEQITSAALRLDATPAMFFQAAVAAHLFADGAESDLCLAALSAGRSDARFDQTIGDFGNTWPLRIQARPDLSFAQFVRQVRDRAISAYDHTDVPFQEVIQDLYRRHRDTDRARNPLQALVAWHPVEIAPPELHLAGVSTAIVAITTRTAKFELSINATTWPDGAGEVALEYADHVFTPSTAHSFVERLTALLDEVSHSPQTTLLSITQSRSQ</sequence>
<comment type="cofactor">
    <cofactor evidence="1">
        <name>pantetheine 4'-phosphate</name>
        <dbReference type="ChEBI" id="CHEBI:47942"/>
    </cofactor>
</comment>
<dbReference type="Pfam" id="PF00501">
    <property type="entry name" value="AMP-binding"/>
    <property type="match status" value="1"/>
</dbReference>
<proteinExistence type="predicted"/>
<dbReference type="PROSITE" id="PS00455">
    <property type="entry name" value="AMP_BINDING"/>
    <property type="match status" value="1"/>
</dbReference>
<organism evidence="5 6">
    <name type="scientific">Kribbella koreensis</name>
    <dbReference type="NCBI Taxonomy" id="57909"/>
    <lineage>
        <taxon>Bacteria</taxon>
        <taxon>Bacillati</taxon>
        <taxon>Actinomycetota</taxon>
        <taxon>Actinomycetes</taxon>
        <taxon>Propionibacteriales</taxon>
        <taxon>Kribbellaceae</taxon>
        <taxon>Kribbella</taxon>
    </lineage>
</organism>
<name>A0ABP4BUN6_9ACTN</name>
<dbReference type="Gene3D" id="1.10.1200.10">
    <property type="entry name" value="ACP-like"/>
    <property type="match status" value="1"/>
</dbReference>
<reference evidence="6" key="1">
    <citation type="journal article" date="2019" name="Int. J. Syst. Evol. Microbiol.">
        <title>The Global Catalogue of Microorganisms (GCM) 10K type strain sequencing project: providing services to taxonomists for standard genome sequencing and annotation.</title>
        <authorList>
            <consortium name="The Broad Institute Genomics Platform"/>
            <consortium name="The Broad Institute Genome Sequencing Center for Infectious Disease"/>
            <person name="Wu L."/>
            <person name="Ma J."/>
        </authorList>
    </citation>
    <scope>NUCLEOTIDE SEQUENCE [LARGE SCALE GENOMIC DNA]</scope>
    <source>
        <strain evidence="6">JCM 10977</strain>
    </source>
</reference>
<dbReference type="PROSITE" id="PS50075">
    <property type="entry name" value="CARRIER"/>
    <property type="match status" value="1"/>
</dbReference>
<dbReference type="NCBIfam" id="TIGR01733">
    <property type="entry name" value="AA-adenyl-dom"/>
    <property type="match status" value="1"/>
</dbReference>
<dbReference type="PANTHER" id="PTHR45527">
    <property type="entry name" value="NONRIBOSOMAL PEPTIDE SYNTHETASE"/>
    <property type="match status" value="1"/>
</dbReference>
<dbReference type="Pfam" id="PF00550">
    <property type="entry name" value="PP-binding"/>
    <property type="match status" value="1"/>
</dbReference>
<dbReference type="InterPro" id="IPR020845">
    <property type="entry name" value="AMP-binding_CS"/>
</dbReference>
<dbReference type="InterPro" id="IPR042099">
    <property type="entry name" value="ANL_N_sf"/>
</dbReference>
<evidence type="ECO:0000313" key="5">
    <source>
        <dbReference type="EMBL" id="GAA0955115.1"/>
    </source>
</evidence>
<dbReference type="RefSeq" id="WP_343978220.1">
    <property type="nucleotide sequence ID" value="NZ_BAAAHK010000017.1"/>
</dbReference>
<dbReference type="Pfam" id="PF13193">
    <property type="entry name" value="AMP-binding_C"/>
    <property type="match status" value="1"/>
</dbReference>
<dbReference type="PROSITE" id="PS00012">
    <property type="entry name" value="PHOSPHOPANTETHEINE"/>
    <property type="match status" value="1"/>
</dbReference>
<dbReference type="InterPro" id="IPR010071">
    <property type="entry name" value="AA_adenyl_dom"/>
</dbReference>
<dbReference type="InterPro" id="IPR006162">
    <property type="entry name" value="Ppantetheine_attach_site"/>
</dbReference>
<dbReference type="InterPro" id="IPR000873">
    <property type="entry name" value="AMP-dep_synth/lig_dom"/>
</dbReference>
<keyword evidence="2" id="KW-0596">Phosphopantetheine</keyword>
<dbReference type="InterPro" id="IPR025110">
    <property type="entry name" value="AMP-bd_C"/>
</dbReference>
<feature type="domain" description="Carrier" evidence="4">
    <location>
        <begin position="496"/>
        <end position="571"/>
    </location>
</feature>
<evidence type="ECO:0000259" key="4">
    <source>
        <dbReference type="PROSITE" id="PS50075"/>
    </source>
</evidence>
<dbReference type="EMBL" id="BAAAHK010000017">
    <property type="protein sequence ID" value="GAA0955115.1"/>
    <property type="molecule type" value="Genomic_DNA"/>
</dbReference>
<dbReference type="InterPro" id="IPR023213">
    <property type="entry name" value="CAT-like_dom_sf"/>
</dbReference>
<dbReference type="Proteomes" id="UP001500542">
    <property type="component" value="Unassembled WGS sequence"/>
</dbReference>
<dbReference type="InterPro" id="IPR020806">
    <property type="entry name" value="PKS_PP-bd"/>
</dbReference>